<dbReference type="Gene3D" id="3.40.50.620">
    <property type="entry name" value="HUPs"/>
    <property type="match status" value="1"/>
</dbReference>
<dbReference type="InterPro" id="IPR016429">
    <property type="entry name" value="NAD_NadR"/>
</dbReference>
<dbReference type="SUPFAM" id="SSF52540">
    <property type="entry name" value="P-loop containing nucleoside triphosphate hydrolases"/>
    <property type="match status" value="1"/>
</dbReference>
<organism evidence="3 4">
    <name type="scientific">Streptococcus sobrinus</name>
    <dbReference type="NCBI Taxonomy" id="1310"/>
    <lineage>
        <taxon>Bacteria</taxon>
        <taxon>Bacillati</taxon>
        <taxon>Bacillota</taxon>
        <taxon>Bacilli</taxon>
        <taxon>Lactobacillales</taxon>
        <taxon>Streptococcaceae</taxon>
        <taxon>Streptococcus</taxon>
    </lineage>
</organism>
<dbReference type="Proteomes" id="UP000245369">
    <property type="component" value="Chromosome"/>
</dbReference>
<evidence type="ECO:0000313" key="3">
    <source>
        <dbReference type="EMBL" id="AWN20742.1"/>
    </source>
</evidence>
<dbReference type="PIRSF" id="PIRSF004776">
    <property type="entry name" value="NadR_NMNAT/RNK"/>
    <property type="match status" value="1"/>
</dbReference>
<dbReference type="RefSeq" id="WP_032798528.1">
    <property type="nucleotide sequence ID" value="NZ_CP029490.1"/>
</dbReference>
<dbReference type="Pfam" id="PF01467">
    <property type="entry name" value="CTP_transf_like"/>
    <property type="match status" value="1"/>
</dbReference>
<dbReference type="InterPro" id="IPR038727">
    <property type="entry name" value="NadR/Ttd14_AAA_dom"/>
</dbReference>
<dbReference type="SUPFAM" id="SSF52374">
    <property type="entry name" value="Nucleotidylyl transferase"/>
    <property type="match status" value="1"/>
</dbReference>
<dbReference type="PANTHER" id="PTHR37512">
    <property type="entry name" value="TRIFUNCTIONAL NAD BIOSYNTHESIS/REGULATOR PROTEIN NADR"/>
    <property type="match status" value="1"/>
</dbReference>
<reference evidence="3 4" key="1">
    <citation type="submission" date="2018-05" db="EMBL/GenBank/DDBJ databases">
        <title>Complete genome sequences of Streptococcus sobrinus.</title>
        <authorList>
            <person name="Sales M."/>
            <person name="Jensen P.A."/>
        </authorList>
    </citation>
    <scope>NUCLEOTIDE SEQUENCE [LARGE SCALE GENOMIC DNA]</scope>
    <source>
        <strain evidence="3 4">SL1</strain>
    </source>
</reference>
<sequence length="368" mass="42354">MNRQVLNGKRIGLVFGTFAPMHIGHVDLITKVKRECDQVLVIVSGTNSEDDRGARTGLPLSKRFRYVREVFYDDELVLVDKLDETGMPAYPDGWQQWVLALKALIDKNCQATAAIKIYVGESIYQKKLAHYYPQAEIQLVKRSIIPISASQIRKNPLANWRYITKPFRRHFTKKVLVVGSASGGKTTLVKDLARTYNAPYSLEYARSYQETYNVRDEELDANDYVHLLTDQFAQTSHLIDQGQHQGLIFADTNSTVTKAYIDYYLKENLSSEELATLNHLYRITLAQEKWDLIFLVLPKSDYVDDGFRDMSMADRETREWFTQHLLNLLQPFADKLVILGQRSDSKHFFIDNYQTAKAAIKERLGIDV</sequence>
<protein>
    <submittedName>
        <fullName evidence="3">Transcriptional regulator</fullName>
    </submittedName>
</protein>
<proteinExistence type="predicted"/>
<evidence type="ECO:0000313" key="4">
    <source>
        <dbReference type="Proteomes" id="UP000245369"/>
    </source>
</evidence>
<evidence type="ECO:0000259" key="1">
    <source>
        <dbReference type="Pfam" id="PF01467"/>
    </source>
</evidence>
<gene>
    <name evidence="3" type="ORF">DK182_04995</name>
</gene>
<dbReference type="InterPro" id="IPR014729">
    <property type="entry name" value="Rossmann-like_a/b/a_fold"/>
</dbReference>
<dbReference type="EMBL" id="CP029490">
    <property type="protein sequence ID" value="AWN20742.1"/>
    <property type="molecule type" value="Genomic_DNA"/>
</dbReference>
<dbReference type="InterPro" id="IPR052735">
    <property type="entry name" value="NAD_biosynth-regulator"/>
</dbReference>
<dbReference type="InterPro" id="IPR004821">
    <property type="entry name" value="Cyt_trans-like"/>
</dbReference>
<evidence type="ECO:0000259" key="2">
    <source>
        <dbReference type="Pfam" id="PF13521"/>
    </source>
</evidence>
<dbReference type="GeneID" id="93923869"/>
<dbReference type="Pfam" id="PF13521">
    <property type="entry name" value="AAA_28"/>
    <property type="match status" value="1"/>
</dbReference>
<dbReference type="InterPro" id="IPR027417">
    <property type="entry name" value="P-loop_NTPase"/>
</dbReference>
<feature type="domain" description="Cytidyltransferase-like" evidence="1">
    <location>
        <begin position="14"/>
        <end position="153"/>
    </location>
</feature>
<dbReference type="PANTHER" id="PTHR37512:SF1">
    <property type="entry name" value="NADR_TTD14 AAA DOMAIN-CONTAINING PROTEIN"/>
    <property type="match status" value="1"/>
</dbReference>
<feature type="domain" description="NadR/Ttd14 AAA" evidence="2">
    <location>
        <begin position="174"/>
        <end position="339"/>
    </location>
</feature>
<name>A0ABM6W4N1_9STRE</name>
<dbReference type="NCBIfam" id="TIGR00125">
    <property type="entry name" value="cyt_tran_rel"/>
    <property type="match status" value="1"/>
</dbReference>
<accession>A0ABM6W4N1</accession>
<keyword evidence="4" id="KW-1185">Reference proteome</keyword>
<dbReference type="Gene3D" id="3.40.50.300">
    <property type="entry name" value="P-loop containing nucleotide triphosphate hydrolases"/>
    <property type="match status" value="1"/>
</dbReference>